<proteinExistence type="predicted"/>
<dbReference type="EMBL" id="VYKI01000004">
    <property type="protein sequence ID" value="KAA9002197.1"/>
    <property type="molecule type" value="Genomic_DNA"/>
</dbReference>
<accession>A0ABQ6T3D8</accession>
<protein>
    <recommendedName>
        <fullName evidence="3">HEXXH motif domain-containing protein</fullName>
    </recommendedName>
</protein>
<dbReference type="Proteomes" id="UP000326367">
    <property type="component" value="Unassembled WGS sequence"/>
</dbReference>
<evidence type="ECO:0000313" key="1">
    <source>
        <dbReference type="EMBL" id="KAA9002197.1"/>
    </source>
</evidence>
<reference evidence="1 2" key="1">
    <citation type="journal article" date="2020" name="Antonie Van Leeuwenhoek">
        <title>Stenotrophomonas cyclobalanopsidis sp. nov., isolated from the leaf spot disease of Cyclobalanopsis patelliformis.</title>
        <authorList>
            <person name="Bian D.R."/>
            <person name="Xue H."/>
            <person name="Piao C.G."/>
            <person name="Li Y."/>
        </authorList>
    </citation>
    <scope>NUCLEOTIDE SEQUENCE [LARGE SCALE GENOMIC DNA]</scope>
    <source>
        <strain evidence="1 2">TPQG1-4</strain>
    </source>
</reference>
<dbReference type="RefSeq" id="WP_150453716.1">
    <property type="nucleotide sequence ID" value="NZ_VYKI01000004.1"/>
</dbReference>
<name>A0ABQ6T3D8_9GAMM</name>
<gene>
    <name evidence="1" type="ORF">FJU31_04800</name>
</gene>
<sequence>MSHTLNDLLHAMQQGDESPQIFASLLSAWIEHTASELGDVLSRHGAADPLQQQLIDQILADYRALDALSRTRLMLSTEVSSYLEEPEGKAFDGAHVGTGTLLQGIADALQRERSVAMVRAGQVPLCDDERIDSPLGDVIAVRNAGHWQLRQRPQIADVITLDIDSRLSLRHEPDSGTFCRERLEVDPAEEQIILDKLEKAMALIDAATPMFGLMIKSFTRRILVRKSVELYDIVDRVPLGSEYRPIHTGCIRILNVHRPEMTVALCAEAILHESTHSFLSAYESIHGKFMSSEIRYRPVSPWSGNYIPNHSLAHAIFVYYALHELFDRAIGDDVAMDSSTLASVRRRRLDVAVGFCVDRSLSSMFFLETDAVTGFLPLVDRMQADIASRYMTGNAQQRRAAA</sequence>
<evidence type="ECO:0000313" key="2">
    <source>
        <dbReference type="Proteomes" id="UP000326367"/>
    </source>
</evidence>
<organism evidence="1 2">
    <name type="scientific">Stenotrophomonas cyclobalanopsidis</name>
    <dbReference type="NCBI Taxonomy" id="2771362"/>
    <lineage>
        <taxon>Bacteria</taxon>
        <taxon>Pseudomonadati</taxon>
        <taxon>Pseudomonadota</taxon>
        <taxon>Gammaproteobacteria</taxon>
        <taxon>Lysobacterales</taxon>
        <taxon>Lysobacteraceae</taxon>
        <taxon>Stenotrophomonas</taxon>
    </lineage>
</organism>
<keyword evidence="2" id="KW-1185">Reference proteome</keyword>
<evidence type="ECO:0008006" key="3">
    <source>
        <dbReference type="Google" id="ProtNLM"/>
    </source>
</evidence>
<comment type="caution">
    <text evidence="1">The sequence shown here is derived from an EMBL/GenBank/DDBJ whole genome shotgun (WGS) entry which is preliminary data.</text>
</comment>